<proteinExistence type="predicted"/>
<evidence type="ECO:0000313" key="6">
    <source>
        <dbReference type="Proteomes" id="UP000807115"/>
    </source>
</evidence>
<dbReference type="GO" id="GO:0006355">
    <property type="term" value="P:regulation of DNA-templated transcription"/>
    <property type="evidence" value="ECO:0007669"/>
    <property type="project" value="InterPro"/>
</dbReference>
<dbReference type="KEGG" id="sbi:8060410"/>
<dbReference type="FunFam" id="1.25.40.10:FF:000328">
    <property type="entry name" value="protein CTR9 homolog"/>
    <property type="match status" value="1"/>
</dbReference>
<dbReference type="Gene3D" id="1.25.40.10">
    <property type="entry name" value="Tetratricopeptide repeat domain"/>
    <property type="match status" value="3"/>
</dbReference>
<feature type="repeat" description="TPR" evidence="3">
    <location>
        <begin position="352"/>
        <end position="385"/>
    </location>
</feature>
<dbReference type="Gramene" id="EES12692">
    <property type="protein sequence ID" value="EES12692"/>
    <property type="gene ID" value="SORBI_3006G184900"/>
</dbReference>
<dbReference type="PANTHER" id="PTHR14027:SF2">
    <property type="entry name" value="RNA POLYMERASE-ASSOCIATED PROTEIN CTR9 HOMOLOG"/>
    <property type="match status" value="1"/>
</dbReference>
<evidence type="ECO:0000256" key="1">
    <source>
        <dbReference type="ARBA" id="ARBA00022737"/>
    </source>
</evidence>
<name>A0A921QUM0_SORBI</name>
<keyword evidence="1" id="KW-0677">Repeat</keyword>
<dbReference type="InterPro" id="IPR019734">
    <property type="entry name" value="TPR_rpt"/>
</dbReference>
<evidence type="ECO:0000313" key="5">
    <source>
        <dbReference type="EMBL" id="KAG0527085.1"/>
    </source>
</evidence>
<dbReference type="PROSITE" id="PS50005">
    <property type="entry name" value="TPR"/>
    <property type="match status" value="4"/>
</dbReference>
<dbReference type="Pfam" id="PF14559">
    <property type="entry name" value="TPR_19"/>
    <property type="match status" value="1"/>
</dbReference>
<evidence type="ECO:0000256" key="3">
    <source>
        <dbReference type="PROSITE-ProRule" id="PRU00339"/>
    </source>
</evidence>
<comment type="caution">
    <text evidence="5">The sequence shown here is derived from an EMBL/GenBank/DDBJ whole genome shotgun (WGS) entry which is preliminary data.</text>
</comment>
<dbReference type="Pfam" id="PF13181">
    <property type="entry name" value="TPR_8"/>
    <property type="match status" value="3"/>
</dbReference>
<feature type="compositionally biased region" description="Basic residues" evidence="4">
    <location>
        <begin position="960"/>
        <end position="972"/>
    </location>
</feature>
<dbReference type="GO" id="GO:0005634">
    <property type="term" value="C:nucleus"/>
    <property type="evidence" value="ECO:0007669"/>
    <property type="project" value="UniProtKB-ARBA"/>
</dbReference>
<dbReference type="Pfam" id="PF13432">
    <property type="entry name" value="TPR_16"/>
    <property type="match status" value="1"/>
</dbReference>
<feature type="repeat" description="TPR" evidence="3">
    <location>
        <begin position="207"/>
        <end position="240"/>
    </location>
</feature>
<organism evidence="5 6">
    <name type="scientific">Sorghum bicolor</name>
    <name type="common">Sorghum</name>
    <name type="synonym">Sorghum vulgare</name>
    <dbReference type="NCBI Taxonomy" id="4558"/>
    <lineage>
        <taxon>Eukaryota</taxon>
        <taxon>Viridiplantae</taxon>
        <taxon>Streptophyta</taxon>
        <taxon>Embryophyta</taxon>
        <taxon>Tracheophyta</taxon>
        <taxon>Spermatophyta</taxon>
        <taxon>Magnoliopsida</taxon>
        <taxon>Liliopsida</taxon>
        <taxon>Poales</taxon>
        <taxon>Poaceae</taxon>
        <taxon>PACMAD clade</taxon>
        <taxon>Panicoideae</taxon>
        <taxon>Andropogonodae</taxon>
        <taxon>Andropogoneae</taxon>
        <taxon>Sorghinae</taxon>
        <taxon>Sorghum</taxon>
    </lineage>
</organism>
<evidence type="ECO:0000256" key="2">
    <source>
        <dbReference type="ARBA" id="ARBA00022803"/>
    </source>
</evidence>
<dbReference type="OrthoDB" id="343875at2759"/>
<dbReference type="SUPFAM" id="SSF81901">
    <property type="entry name" value="HCP-like"/>
    <property type="match status" value="1"/>
</dbReference>
<dbReference type="AlphaFoldDB" id="A0A921QUM0"/>
<evidence type="ECO:0000256" key="4">
    <source>
        <dbReference type="SAM" id="MobiDB-lite"/>
    </source>
</evidence>
<reference evidence="5" key="1">
    <citation type="journal article" date="2019" name="BMC Genomics">
        <title>A new reference genome for Sorghum bicolor reveals high levels of sequence similarity between sweet and grain genotypes: implications for the genetics of sugar metabolism.</title>
        <authorList>
            <person name="Cooper E.A."/>
            <person name="Brenton Z.W."/>
            <person name="Flinn B.S."/>
            <person name="Jenkins J."/>
            <person name="Shu S."/>
            <person name="Flowers D."/>
            <person name="Luo F."/>
            <person name="Wang Y."/>
            <person name="Xia P."/>
            <person name="Barry K."/>
            <person name="Daum C."/>
            <person name="Lipzen A."/>
            <person name="Yoshinaga Y."/>
            <person name="Schmutz J."/>
            <person name="Saski C."/>
            <person name="Vermerris W."/>
            <person name="Kresovich S."/>
        </authorList>
    </citation>
    <scope>NUCLEOTIDE SEQUENCE</scope>
</reference>
<dbReference type="InterPro" id="IPR031101">
    <property type="entry name" value="Ctr9"/>
</dbReference>
<dbReference type="Proteomes" id="UP000807115">
    <property type="component" value="Chromosome 6"/>
</dbReference>
<feature type="repeat" description="TPR" evidence="3">
    <location>
        <begin position="386"/>
        <end position="419"/>
    </location>
</feature>
<protein>
    <submittedName>
        <fullName evidence="5">Uncharacterized protein</fullName>
    </submittedName>
</protein>
<keyword evidence="2 3" id="KW-0802">TPR repeat</keyword>
<dbReference type="FunFam" id="1.25.40.10:FF:002988">
    <property type="entry name" value="Protein CTR9-like protein"/>
    <property type="match status" value="1"/>
</dbReference>
<dbReference type="FunFam" id="1.25.40.10:FF:001464">
    <property type="entry name" value="Protein CTR9-like protein"/>
    <property type="match status" value="1"/>
</dbReference>
<dbReference type="InterPro" id="IPR011990">
    <property type="entry name" value="TPR-like_helical_dom_sf"/>
</dbReference>
<feature type="region of interest" description="Disordered" evidence="4">
    <location>
        <begin position="909"/>
        <end position="1069"/>
    </location>
</feature>
<gene>
    <name evidence="5" type="ORF">BDA96_06G201800</name>
</gene>
<feature type="repeat" description="TPR" evidence="3">
    <location>
        <begin position="722"/>
        <end position="755"/>
    </location>
</feature>
<reference evidence="5" key="2">
    <citation type="submission" date="2020-10" db="EMBL/GenBank/DDBJ databases">
        <authorList>
            <person name="Cooper E.A."/>
            <person name="Brenton Z.W."/>
            <person name="Flinn B.S."/>
            <person name="Jenkins J."/>
            <person name="Shu S."/>
            <person name="Flowers D."/>
            <person name="Luo F."/>
            <person name="Wang Y."/>
            <person name="Xia P."/>
            <person name="Barry K."/>
            <person name="Daum C."/>
            <person name="Lipzen A."/>
            <person name="Yoshinaga Y."/>
            <person name="Schmutz J."/>
            <person name="Saski C."/>
            <person name="Vermerris W."/>
            <person name="Kresovich S."/>
        </authorList>
    </citation>
    <scope>NUCLEOTIDE SEQUENCE</scope>
</reference>
<dbReference type="SMART" id="SM00028">
    <property type="entry name" value="TPR"/>
    <property type="match status" value="11"/>
</dbReference>
<accession>A0A921QUM0</accession>
<feature type="compositionally biased region" description="Basic and acidic residues" evidence="4">
    <location>
        <begin position="909"/>
        <end position="935"/>
    </location>
</feature>
<dbReference type="EMBL" id="CM027685">
    <property type="protein sequence ID" value="KAG0527085.1"/>
    <property type="molecule type" value="Genomic_DNA"/>
</dbReference>
<sequence>MTSVYIPVQGTEEEVRVALDQLPHDASDILDILKAEQAPLHLWLIIAREYFKQGKIEQFRQILEEGSGPEIDEYYADVKYERIAILNALGAFHTFLGKVDRAPQKESHFKDATQYYNRASRIDETEPSTWIGKGQLCVAKGELQMASDSFKIVLDEDGNNFPALLGQASVYFLMGEGEQQHKKSLEHYRNSLDLYKRALRVYSNCPAAVRLGIAFCRYKLGQVEKARQAFQRVLELDPQNVDALVALAIMDLQTNEAGGIRSGMEKMKKAFEIYPYYTLALNHLANHYFFTGQHFVVEQLTETALSSSNHVLLKSHAYYNLARSYHSKGDIETAGRYYMASVNEISKPQDFVLPYIGLGQIQLKFGDLKSSLGSFEKVLEVHPENCESLKAIGHIHAKSGETEKAIETFKKVTRIDPKDHQAFVELGELLVESDWAAAMEYLKTARNLLKKAGEAVPVELLNGIGLLHFEKGEFEMAEQSFKEALGDGLWVSVMDGKVGSSMVNWSVQNKDQSFFHQLEEEGVPLELHSIKVTTLFNYARLLEELHDSVRASLFYRFIIFKYPDYIDAYLRLAAIAKQRNNVQLSIELIGDALKIDEKNPNALSMLGSLELQSDETWLTAKEHFRSAKEATKGDTYSLLQLGNWNYFAANRPEKKAPKIEATHREKAMELYQSQVLKHHRSNMFAANGIGILYAEKAKWDVAKELFTQVHEAASGSIFVHMPDVWINLAHTYFAQGHFQQAVKMYQNCLRKFFHNTDATILLYLARTHYEAERWQDCRKTLLRAIHLAPSNYLLRFNVGVSMQKFSASTLQKAKQTVDEVRATVTELQNAIRVFSLLSVASTYHSHGFDERKIETHVEYCKHLLNAAKVHRDAAEQAEQQNKQKMEVARQIALAEEARRRAEEQRKFQLERRREEDELKQVKQQEEHFERVKEQWKTSSHTPGKRKDRSKTEDEEVGNEKRRRKGIRRRKDQKTKMQYGEEEEDEYKDEPEADDDYADLARYNGADNSEKAPDHLLAAAGLDDSDAEDDMGHPQSAIERKRRAWSESEDDEPVKKPAAPPSPGADGLSE</sequence>
<dbReference type="OMA" id="EHWLTIA"/>
<dbReference type="SUPFAM" id="SSF48452">
    <property type="entry name" value="TPR-like"/>
    <property type="match status" value="2"/>
</dbReference>
<feature type="compositionally biased region" description="Acidic residues" evidence="4">
    <location>
        <begin position="979"/>
        <end position="997"/>
    </location>
</feature>
<dbReference type="PANTHER" id="PTHR14027">
    <property type="entry name" value="RNA POLYMERASE-ASSOCIATED PROTEIN CTR9"/>
    <property type="match status" value="1"/>
</dbReference>